<dbReference type="CDD" id="cd00616">
    <property type="entry name" value="AHBA_syn"/>
    <property type="match status" value="1"/>
</dbReference>
<dbReference type="RefSeq" id="WP_011996810.1">
    <property type="nucleotide sequence ID" value="NC_009727.1"/>
</dbReference>
<dbReference type="FunFam" id="3.40.640.10:FF:000089">
    <property type="entry name" value="Aminotransferase, DegT/DnrJ/EryC1/StrS family"/>
    <property type="match status" value="1"/>
</dbReference>
<evidence type="ECO:0000256" key="4">
    <source>
        <dbReference type="PIRSR" id="PIRSR000390-2"/>
    </source>
</evidence>
<dbReference type="InterPro" id="IPR015422">
    <property type="entry name" value="PyrdxlP-dep_Trfase_small"/>
</dbReference>
<feature type="active site" description="Proton acceptor" evidence="3">
    <location>
        <position position="184"/>
    </location>
</feature>
<evidence type="ECO:0000256" key="1">
    <source>
        <dbReference type="ARBA" id="ARBA00022898"/>
    </source>
</evidence>
<dbReference type="GO" id="GO:0000271">
    <property type="term" value="P:polysaccharide biosynthetic process"/>
    <property type="evidence" value="ECO:0007669"/>
    <property type="project" value="TreeGrafter"/>
</dbReference>
<organism evidence="6 7">
    <name type="scientific">Coxiella burnetii (strain Dugway 5J108-111)</name>
    <dbReference type="NCBI Taxonomy" id="434922"/>
    <lineage>
        <taxon>Bacteria</taxon>
        <taxon>Pseudomonadati</taxon>
        <taxon>Pseudomonadota</taxon>
        <taxon>Gammaproteobacteria</taxon>
        <taxon>Legionellales</taxon>
        <taxon>Coxiellaceae</taxon>
        <taxon>Coxiella</taxon>
    </lineage>
</organism>
<dbReference type="PANTHER" id="PTHR30244:SF42">
    <property type="entry name" value="UDP-2-ACETAMIDO-2-DEOXY-3-OXO-D-GLUCURONATE AMINOTRANSFERASE"/>
    <property type="match status" value="1"/>
</dbReference>
<keyword evidence="6" id="KW-0808">Transferase</keyword>
<dbReference type="KEGG" id="cbd:CBUD_0890"/>
<dbReference type="InterPro" id="IPR015424">
    <property type="entry name" value="PyrdxlP-dep_Trfase"/>
</dbReference>
<dbReference type="InterPro" id="IPR000653">
    <property type="entry name" value="DegT/StrS_aminotransferase"/>
</dbReference>
<dbReference type="SUPFAM" id="SSF53383">
    <property type="entry name" value="PLP-dependent transferases"/>
    <property type="match status" value="1"/>
</dbReference>
<dbReference type="HOGENOM" id="CLU_033332_6_1_6"/>
<keyword evidence="6" id="KW-0032">Aminotransferase</keyword>
<evidence type="ECO:0000313" key="6">
    <source>
        <dbReference type="EMBL" id="ABS77153.1"/>
    </source>
</evidence>
<dbReference type="Pfam" id="PF01041">
    <property type="entry name" value="DegT_DnrJ_EryC1"/>
    <property type="match status" value="1"/>
</dbReference>
<dbReference type="EMBL" id="CP000733">
    <property type="protein sequence ID" value="ABS77153.1"/>
    <property type="molecule type" value="Genomic_DNA"/>
</dbReference>
<feature type="modified residue" description="N6-(pyridoxal phosphate)lysine" evidence="4">
    <location>
        <position position="184"/>
    </location>
</feature>
<reference evidence="6 7" key="1">
    <citation type="journal article" date="2009" name="Infect. Immun.">
        <title>Comparative genomics reveal extensive transposon-mediated genomic plasticity and diversity among potential effector proteins within the genus Coxiella.</title>
        <authorList>
            <person name="Beare P.A."/>
            <person name="Unsworth N."/>
            <person name="Andoh M."/>
            <person name="Voth D.E."/>
            <person name="Omsland A."/>
            <person name="Gilk S.D."/>
            <person name="Williams K.P."/>
            <person name="Sobral B.W."/>
            <person name="Kupko J.J.III."/>
            <person name="Porcella S.F."/>
            <person name="Samuel J.E."/>
            <person name="Heinzen R.A."/>
        </authorList>
    </citation>
    <scope>NUCLEOTIDE SEQUENCE [LARGE SCALE GENOMIC DNA]</scope>
    <source>
        <strain evidence="6 7">Dugway 5J108-111</strain>
    </source>
</reference>
<evidence type="ECO:0000256" key="3">
    <source>
        <dbReference type="PIRSR" id="PIRSR000390-1"/>
    </source>
</evidence>
<keyword evidence="1 4" id="KW-0663">Pyridoxal phosphate</keyword>
<dbReference type="Proteomes" id="UP000008555">
    <property type="component" value="Chromosome"/>
</dbReference>
<dbReference type="AlphaFoldDB" id="A9KFH9"/>
<dbReference type="PANTHER" id="PTHR30244">
    <property type="entry name" value="TRANSAMINASE"/>
    <property type="match status" value="1"/>
</dbReference>
<name>A9KFH9_COXBN</name>
<evidence type="ECO:0000313" key="7">
    <source>
        <dbReference type="Proteomes" id="UP000008555"/>
    </source>
</evidence>
<dbReference type="GO" id="GO:0030170">
    <property type="term" value="F:pyridoxal phosphate binding"/>
    <property type="evidence" value="ECO:0007669"/>
    <property type="project" value="UniProtKB-ARBA"/>
</dbReference>
<accession>A9KFH9</accession>
<protein>
    <submittedName>
        <fullName evidence="6">Nucleotide-sugar aminotransferase</fullName>
    </submittedName>
</protein>
<evidence type="ECO:0000256" key="5">
    <source>
        <dbReference type="RuleBase" id="RU004508"/>
    </source>
</evidence>
<evidence type="ECO:0000256" key="2">
    <source>
        <dbReference type="ARBA" id="ARBA00037999"/>
    </source>
</evidence>
<sequence>MKFIDLNEQYLKIKQAVDGRMQAVLDHGQFIMGPEVKELEARLAEWVGVRHCITVSSGTMALLIALMALGVGPGDEVITSSFSFFATAETIVFLGATPVFVDIDPKTYNIDVSRIEAAITNRTKAIVPVSLYGQCADLVAINAIAERHGLPVIEDGAQSLGATHHGRQSCGFTTIGCTSFFPSKPLGCYGDGGACFTNDNELAQTMRLIRNHGQEKRYHHVRVGLNARFNTLQAAVLLAKLELFADELEQRQRVAEWYSEILGADFVTPYIAPNNMSAFAQYTLRVEQRERVQVALTEAGIPTAVHYPKSLHEQPAIQAYLKTDDHYPQAQAASQQVLSLPFHPYLTKETVRNVCDELLSIVSCKSVNG</sequence>
<dbReference type="Gene3D" id="3.40.640.10">
    <property type="entry name" value="Type I PLP-dependent aspartate aminotransferase-like (Major domain)"/>
    <property type="match status" value="1"/>
</dbReference>
<dbReference type="Gene3D" id="3.90.1150.10">
    <property type="entry name" value="Aspartate Aminotransferase, domain 1"/>
    <property type="match status" value="1"/>
</dbReference>
<comment type="similarity">
    <text evidence="2 5">Belongs to the DegT/DnrJ/EryC1 family.</text>
</comment>
<dbReference type="InterPro" id="IPR015421">
    <property type="entry name" value="PyrdxlP-dep_Trfase_major"/>
</dbReference>
<dbReference type="PIRSF" id="PIRSF000390">
    <property type="entry name" value="PLP_StrS"/>
    <property type="match status" value="1"/>
</dbReference>
<dbReference type="GO" id="GO:0008483">
    <property type="term" value="F:transaminase activity"/>
    <property type="evidence" value="ECO:0007669"/>
    <property type="project" value="UniProtKB-KW"/>
</dbReference>
<gene>
    <name evidence="6" type="ordered locus">CBUD_0890</name>
</gene>
<proteinExistence type="inferred from homology"/>